<dbReference type="OrthoDB" id="9784272at2"/>
<dbReference type="EMBL" id="FTLX01000002">
    <property type="protein sequence ID" value="SIQ35290.1"/>
    <property type="molecule type" value="Genomic_DNA"/>
</dbReference>
<dbReference type="GO" id="GO:0006950">
    <property type="term" value="P:response to stress"/>
    <property type="evidence" value="ECO:0007669"/>
    <property type="project" value="UniProtKB-ARBA"/>
</dbReference>
<organism evidence="10 11">
    <name type="scientific">Domibacillus enclensis</name>
    <dbReference type="NCBI Taxonomy" id="1017273"/>
    <lineage>
        <taxon>Bacteria</taxon>
        <taxon>Bacillati</taxon>
        <taxon>Bacillota</taxon>
        <taxon>Bacilli</taxon>
        <taxon>Bacillales</taxon>
        <taxon>Bacillaceae</taxon>
        <taxon>Domibacillus</taxon>
    </lineage>
</organism>
<dbReference type="SUPFAM" id="SSF88946">
    <property type="entry name" value="Sigma2 domain of RNA polymerase sigma factors"/>
    <property type="match status" value="1"/>
</dbReference>
<dbReference type="RefSeq" id="WP_045849065.1">
    <property type="nucleotide sequence ID" value="NZ_FTLX01000002.1"/>
</dbReference>
<evidence type="ECO:0000256" key="5">
    <source>
        <dbReference type="ARBA" id="ARBA00023163"/>
    </source>
</evidence>
<dbReference type="Gene3D" id="1.10.10.10">
    <property type="entry name" value="Winged helix-like DNA-binding domain superfamily/Winged helix DNA-binding domain"/>
    <property type="match status" value="1"/>
</dbReference>
<dbReference type="Proteomes" id="UP000215545">
    <property type="component" value="Unassembled WGS sequence"/>
</dbReference>
<sequence length="191" mass="22138">MSEQDFELYERIQAADKQALETLYERYEKLLFSFALRMTGRRDLSEEIVQDVFMKIWTKPNLYDRSKGKFSSWLLTVTRNASIDSMRRKNEQTEALDERDSLKSNEPAVEDLVQWKEEGTVLRHAIAQLAEEQREMIELFYFKGLSQRAIAEERNIPLGTVKGRIRLALKHLKGHLSTGKGGVDGEVRGID</sequence>
<evidence type="ECO:0000313" key="10">
    <source>
        <dbReference type="EMBL" id="SIQ35290.1"/>
    </source>
</evidence>
<evidence type="ECO:0000256" key="2">
    <source>
        <dbReference type="ARBA" id="ARBA00023015"/>
    </source>
</evidence>
<gene>
    <name evidence="9" type="ORF">B1B05_05365</name>
    <name evidence="10" type="ORF">SAMN05443094_102294</name>
</gene>
<dbReference type="InterPro" id="IPR013249">
    <property type="entry name" value="RNA_pol_sigma70_r4_t2"/>
</dbReference>
<reference evidence="10 11" key="1">
    <citation type="submission" date="2017-01" db="EMBL/GenBank/DDBJ databases">
        <authorList>
            <person name="Mah S.A."/>
            <person name="Swanson W.J."/>
            <person name="Moy G.W."/>
            <person name="Vacquier V.D."/>
        </authorList>
    </citation>
    <scope>NUCLEOTIDE SEQUENCE [LARGE SCALE GENOMIC DNA]</scope>
    <source>
        <strain evidence="10 11">NIO-1016</strain>
    </source>
</reference>
<dbReference type="STRING" id="1017273.SAMN05443094_102294"/>
<keyword evidence="3 6" id="KW-0731">Sigma factor</keyword>
<dbReference type="InterPro" id="IPR013325">
    <property type="entry name" value="RNA_pol_sigma_r2"/>
</dbReference>
<dbReference type="InterPro" id="IPR014284">
    <property type="entry name" value="RNA_pol_sigma-70_dom"/>
</dbReference>
<dbReference type="Proteomes" id="UP000186385">
    <property type="component" value="Unassembled WGS sequence"/>
</dbReference>
<evidence type="ECO:0000313" key="12">
    <source>
        <dbReference type="Proteomes" id="UP000215545"/>
    </source>
</evidence>
<feature type="domain" description="RNA polymerase sigma-70 region 2" evidence="7">
    <location>
        <begin position="23"/>
        <end position="90"/>
    </location>
</feature>
<keyword evidence="12" id="KW-1185">Reference proteome</keyword>
<evidence type="ECO:0000256" key="6">
    <source>
        <dbReference type="RuleBase" id="RU000716"/>
    </source>
</evidence>
<reference evidence="9" key="3">
    <citation type="submission" date="2017-03" db="EMBL/GenBank/DDBJ databases">
        <authorList>
            <person name="Dastager S.G."/>
            <person name="Neurgaonkar P.S."/>
            <person name="Dharne M.S."/>
        </authorList>
    </citation>
    <scope>NUCLEOTIDE SEQUENCE</scope>
    <source>
        <strain evidence="9">DSM 25145</strain>
    </source>
</reference>
<evidence type="ECO:0000313" key="9">
    <source>
        <dbReference type="EMBL" id="OXS79202.1"/>
    </source>
</evidence>
<dbReference type="Pfam" id="PF04542">
    <property type="entry name" value="Sigma70_r2"/>
    <property type="match status" value="1"/>
</dbReference>
<dbReference type="NCBIfam" id="TIGR02937">
    <property type="entry name" value="sigma70-ECF"/>
    <property type="match status" value="1"/>
</dbReference>
<keyword evidence="2 6" id="KW-0805">Transcription regulation</keyword>
<dbReference type="GO" id="GO:0016987">
    <property type="term" value="F:sigma factor activity"/>
    <property type="evidence" value="ECO:0007669"/>
    <property type="project" value="UniProtKB-KW"/>
</dbReference>
<dbReference type="InterPro" id="IPR039425">
    <property type="entry name" value="RNA_pol_sigma-70-like"/>
</dbReference>
<evidence type="ECO:0000256" key="1">
    <source>
        <dbReference type="ARBA" id="ARBA00010641"/>
    </source>
</evidence>
<name>A0A1N6S2M0_9BACI</name>
<dbReference type="CDD" id="cd06171">
    <property type="entry name" value="Sigma70_r4"/>
    <property type="match status" value="1"/>
</dbReference>
<reference evidence="12" key="2">
    <citation type="submission" date="2017-03" db="EMBL/GenBank/DDBJ databases">
        <title>Bacillus sp. V-88(T) DSM27956, whole genome shotgun sequencing project.</title>
        <authorList>
            <person name="Dastager S.G."/>
            <person name="Neurgaonkar P.S."/>
            <person name="Dharne M.S."/>
        </authorList>
    </citation>
    <scope>NUCLEOTIDE SEQUENCE [LARGE SCALE GENOMIC DNA]</scope>
    <source>
        <strain evidence="12">DSM 25145</strain>
    </source>
</reference>
<dbReference type="GO" id="GO:0003677">
    <property type="term" value="F:DNA binding"/>
    <property type="evidence" value="ECO:0007669"/>
    <property type="project" value="UniProtKB-KW"/>
</dbReference>
<dbReference type="InterPro" id="IPR007627">
    <property type="entry name" value="RNA_pol_sigma70_r2"/>
</dbReference>
<dbReference type="InterPro" id="IPR036388">
    <property type="entry name" value="WH-like_DNA-bd_sf"/>
</dbReference>
<feature type="domain" description="RNA polymerase sigma factor 70 region 4 type 2" evidence="8">
    <location>
        <begin position="122"/>
        <end position="172"/>
    </location>
</feature>
<dbReference type="AlphaFoldDB" id="A0A1N6S2M0"/>
<dbReference type="Gene3D" id="1.10.1740.10">
    <property type="match status" value="1"/>
</dbReference>
<dbReference type="GO" id="GO:0006352">
    <property type="term" value="P:DNA-templated transcription initiation"/>
    <property type="evidence" value="ECO:0007669"/>
    <property type="project" value="InterPro"/>
</dbReference>
<dbReference type="Pfam" id="PF08281">
    <property type="entry name" value="Sigma70_r4_2"/>
    <property type="match status" value="1"/>
</dbReference>
<comment type="similarity">
    <text evidence="1 6">Belongs to the sigma-70 factor family. ECF subfamily.</text>
</comment>
<dbReference type="PROSITE" id="PS01063">
    <property type="entry name" value="SIGMA70_ECF"/>
    <property type="match status" value="1"/>
</dbReference>
<keyword evidence="4 6" id="KW-0238">DNA-binding</keyword>
<dbReference type="PANTHER" id="PTHR43133:SF62">
    <property type="entry name" value="RNA POLYMERASE SIGMA FACTOR SIGZ"/>
    <property type="match status" value="1"/>
</dbReference>
<proteinExistence type="inferred from homology"/>
<keyword evidence="5 6" id="KW-0804">Transcription</keyword>
<protein>
    <recommendedName>
        <fullName evidence="6">RNA polymerase sigma factor</fullName>
    </recommendedName>
</protein>
<dbReference type="InterPro" id="IPR000838">
    <property type="entry name" value="RNA_pol_sigma70_ECF_CS"/>
</dbReference>
<evidence type="ECO:0000256" key="3">
    <source>
        <dbReference type="ARBA" id="ARBA00023082"/>
    </source>
</evidence>
<evidence type="ECO:0000313" key="11">
    <source>
        <dbReference type="Proteomes" id="UP000186385"/>
    </source>
</evidence>
<dbReference type="InterPro" id="IPR013324">
    <property type="entry name" value="RNA_pol_sigma_r3/r4-like"/>
</dbReference>
<dbReference type="EMBL" id="MWSK01000002">
    <property type="protein sequence ID" value="OXS79202.1"/>
    <property type="molecule type" value="Genomic_DNA"/>
</dbReference>
<evidence type="ECO:0000259" key="7">
    <source>
        <dbReference type="Pfam" id="PF04542"/>
    </source>
</evidence>
<evidence type="ECO:0000256" key="4">
    <source>
        <dbReference type="ARBA" id="ARBA00023125"/>
    </source>
</evidence>
<evidence type="ECO:0000259" key="8">
    <source>
        <dbReference type="Pfam" id="PF08281"/>
    </source>
</evidence>
<accession>A0A1N6S2M0</accession>
<dbReference type="PANTHER" id="PTHR43133">
    <property type="entry name" value="RNA POLYMERASE ECF-TYPE SIGMA FACTO"/>
    <property type="match status" value="1"/>
</dbReference>
<dbReference type="SUPFAM" id="SSF88659">
    <property type="entry name" value="Sigma3 and sigma4 domains of RNA polymerase sigma factors"/>
    <property type="match status" value="1"/>
</dbReference>